<evidence type="ECO:0000313" key="3">
    <source>
        <dbReference type="Proteomes" id="UP000291562"/>
    </source>
</evidence>
<dbReference type="KEGG" id="xbc:ELE36_10750"/>
<feature type="domain" description="VOC" evidence="1">
    <location>
        <begin position="10"/>
        <end position="135"/>
    </location>
</feature>
<dbReference type="PANTHER" id="PTHR34109">
    <property type="entry name" value="BNAUNNG04460D PROTEIN-RELATED"/>
    <property type="match status" value="1"/>
</dbReference>
<dbReference type="OrthoDB" id="9795306at2"/>
<dbReference type="Pfam" id="PF00903">
    <property type="entry name" value="Glyoxalase"/>
    <property type="match status" value="1"/>
</dbReference>
<sequence length="153" mass="16873">MKNLKTIPDGFHTLTPYIVVRDAASAIAFYREAFGAEEMYRLTEPGGKVGHAELRIGNSLLMLADEYPDFGALSPQSIGGSPVKLHLSVDDVDDFFAHAIAAGATILRAVKDEFHGNRMGMLVDPYGHTWSISTQIEQLTPEEMQRRFSAAFE</sequence>
<gene>
    <name evidence="2" type="ORF">ELE36_10750</name>
</gene>
<dbReference type="SUPFAM" id="SSF54593">
    <property type="entry name" value="Glyoxalase/Bleomycin resistance protein/Dihydroxybiphenyl dioxygenase"/>
    <property type="match status" value="1"/>
</dbReference>
<name>A0A411HJV0_9GAMM</name>
<evidence type="ECO:0000313" key="2">
    <source>
        <dbReference type="EMBL" id="QBB70795.1"/>
    </source>
</evidence>
<dbReference type="RefSeq" id="WP_129833172.1">
    <property type="nucleotide sequence ID" value="NZ_CP035704.1"/>
</dbReference>
<dbReference type="CDD" id="cd07246">
    <property type="entry name" value="VOC_like"/>
    <property type="match status" value="1"/>
</dbReference>
<protein>
    <submittedName>
        <fullName evidence="2">VOC family protein</fullName>
    </submittedName>
</protein>
<organism evidence="2 3">
    <name type="scientific">Pseudolysobacter antarcticus</name>
    <dbReference type="NCBI Taxonomy" id="2511995"/>
    <lineage>
        <taxon>Bacteria</taxon>
        <taxon>Pseudomonadati</taxon>
        <taxon>Pseudomonadota</taxon>
        <taxon>Gammaproteobacteria</taxon>
        <taxon>Lysobacterales</taxon>
        <taxon>Rhodanobacteraceae</taxon>
        <taxon>Pseudolysobacter</taxon>
    </lineage>
</organism>
<dbReference type="AlphaFoldDB" id="A0A411HJV0"/>
<dbReference type="PANTHER" id="PTHR34109:SF1">
    <property type="entry name" value="VOC DOMAIN-CONTAINING PROTEIN"/>
    <property type="match status" value="1"/>
</dbReference>
<dbReference type="Proteomes" id="UP000291562">
    <property type="component" value="Chromosome"/>
</dbReference>
<dbReference type="InterPro" id="IPR004360">
    <property type="entry name" value="Glyas_Fos-R_dOase_dom"/>
</dbReference>
<dbReference type="PROSITE" id="PS51819">
    <property type="entry name" value="VOC"/>
    <property type="match status" value="1"/>
</dbReference>
<evidence type="ECO:0000259" key="1">
    <source>
        <dbReference type="PROSITE" id="PS51819"/>
    </source>
</evidence>
<dbReference type="InterPro" id="IPR029068">
    <property type="entry name" value="Glyas_Bleomycin-R_OHBP_Dase"/>
</dbReference>
<dbReference type="Gene3D" id="3.30.720.120">
    <property type="match status" value="1"/>
</dbReference>
<accession>A0A411HJV0</accession>
<reference evidence="2 3" key="1">
    <citation type="submission" date="2019-01" db="EMBL/GenBank/DDBJ databases">
        <title>Pseudolysobacter antarctica gen. nov., sp. nov., isolated from Fildes Peninsula, Antarctica.</title>
        <authorList>
            <person name="Wei Z."/>
            <person name="Peng F."/>
        </authorList>
    </citation>
    <scope>NUCLEOTIDE SEQUENCE [LARGE SCALE GENOMIC DNA]</scope>
    <source>
        <strain evidence="2 3">AQ6-296</strain>
    </source>
</reference>
<dbReference type="InterPro" id="IPR037523">
    <property type="entry name" value="VOC_core"/>
</dbReference>
<proteinExistence type="predicted"/>
<dbReference type="Gene3D" id="3.30.720.110">
    <property type="match status" value="1"/>
</dbReference>
<dbReference type="EMBL" id="CP035704">
    <property type="protein sequence ID" value="QBB70795.1"/>
    <property type="molecule type" value="Genomic_DNA"/>
</dbReference>
<keyword evidence="3" id="KW-1185">Reference proteome</keyword>